<feature type="non-terminal residue" evidence="2">
    <location>
        <position position="1"/>
    </location>
</feature>
<dbReference type="EMBL" id="HACG01002864">
    <property type="protein sequence ID" value="CEK49729.1"/>
    <property type="molecule type" value="Transcribed_RNA"/>
</dbReference>
<evidence type="ECO:0000313" key="2">
    <source>
        <dbReference type="EMBL" id="CEK49729.1"/>
    </source>
</evidence>
<organism evidence="2">
    <name type="scientific">Arion vulgaris</name>
    <dbReference type="NCBI Taxonomy" id="1028688"/>
    <lineage>
        <taxon>Eukaryota</taxon>
        <taxon>Metazoa</taxon>
        <taxon>Spiralia</taxon>
        <taxon>Lophotrochozoa</taxon>
        <taxon>Mollusca</taxon>
        <taxon>Gastropoda</taxon>
        <taxon>Heterobranchia</taxon>
        <taxon>Euthyneura</taxon>
        <taxon>Panpulmonata</taxon>
        <taxon>Eupulmonata</taxon>
        <taxon>Stylommatophora</taxon>
        <taxon>Helicina</taxon>
        <taxon>Arionoidea</taxon>
        <taxon>Arionidae</taxon>
        <taxon>Arion</taxon>
    </lineage>
</organism>
<accession>A0A0B6Y0P3</accession>
<dbReference type="AlphaFoldDB" id="A0A0B6Y0P3"/>
<protein>
    <submittedName>
        <fullName evidence="2">Uncharacterized protein</fullName>
    </submittedName>
</protein>
<proteinExistence type="predicted"/>
<gene>
    <name evidence="2" type="primary">ORF8645</name>
</gene>
<feature type="region of interest" description="Disordered" evidence="1">
    <location>
        <begin position="1"/>
        <end position="21"/>
    </location>
</feature>
<sequence length="62" mass="7378">ERSKKKEDGKRRHGQPKKHETVERKLKACDLAWEMIGRNVAYRYQLKIFCDVLCVTQDTKTI</sequence>
<name>A0A0B6Y0P3_9EUPU</name>
<evidence type="ECO:0000256" key="1">
    <source>
        <dbReference type="SAM" id="MobiDB-lite"/>
    </source>
</evidence>
<reference evidence="2" key="1">
    <citation type="submission" date="2014-12" db="EMBL/GenBank/DDBJ databases">
        <title>Insight into the proteome of Arion vulgaris.</title>
        <authorList>
            <person name="Aradska J."/>
            <person name="Bulat T."/>
            <person name="Smidak R."/>
            <person name="Sarate P."/>
            <person name="Gangsoo J."/>
            <person name="Sialana F."/>
            <person name="Bilban M."/>
            <person name="Lubec G."/>
        </authorList>
    </citation>
    <scope>NUCLEOTIDE SEQUENCE</scope>
    <source>
        <tissue evidence="2">Skin</tissue>
    </source>
</reference>
<feature type="compositionally biased region" description="Basic and acidic residues" evidence="1">
    <location>
        <begin position="1"/>
        <end position="10"/>
    </location>
</feature>